<dbReference type="InterPro" id="IPR041474">
    <property type="entry name" value="NicS_C"/>
</dbReference>
<keyword evidence="6" id="KW-1185">Reference proteome</keyword>
<feature type="domain" description="HTH tetR-type" evidence="4">
    <location>
        <begin position="19"/>
        <end position="79"/>
    </location>
</feature>
<feature type="DNA-binding region" description="H-T-H motif" evidence="2">
    <location>
        <begin position="42"/>
        <end position="61"/>
    </location>
</feature>
<dbReference type="Gene3D" id="1.10.357.10">
    <property type="entry name" value="Tetracycline Repressor, domain 2"/>
    <property type="match status" value="1"/>
</dbReference>
<feature type="region of interest" description="Disordered" evidence="3">
    <location>
        <begin position="1"/>
        <end position="20"/>
    </location>
</feature>
<dbReference type="Pfam" id="PF17938">
    <property type="entry name" value="TetR_C_29"/>
    <property type="match status" value="1"/>
</dbReference>
<evidence type="ECO:0000256" key="2">
    <source>
        <dbReference type="PROSITE-ProRule" id="PRU00335"/>
    </source>
</evidence>
<gene>
    <name evidence="5" type="ORF">PQ455_14675</name>
</gene>
<dbReference type="SUPFAM" id="SSF48498">
    <property type="entry name" value="Tetracyclin repressor-like, C-terminal domain"/>
    <property type="match status" value="1"/>
</dbReference>
<organism evidence="5 6">
    <name type="scientific">Sphingomonas naphthae</name>
    <dbReference type="NCBI Taxonomy" id="1813468"/>
    <lineage>
        <taxon>Bacteria</taxon>
        <taxon>Pseudomonadati</taxon>
        <taxon>Pseudomonadota</taxon>
        <taxon>Alphaproteobacteria</taxon>
        <taxon>Sphingomonadales</taxon>
        <taxon>Sphingomonadaceae</taxon>
        <taxon>Sphingomonas</taxon>
    </lineage>
</organism>
<dbReference type="PANTHER" id="PTHR30328">
    <property type="entry name" value="TRANSCRIPTIONAL REPRESSOR"/>
    <property type="match status" value="1"/>
</dbReference>
<name>A0ABY7TKU3_9SPHN</name>
<evidence type="ECO:0000256" key="3">
    <source>
        <dbReference type="SAM" id="MobiDB-lite"/>
    </source>
</evidence>
<evidence type="ECO:0000259" key="4">
    <source>
        <dbReference type="PROSITE" id="PS50977"/>
    </source>
</evidence>
<dbReference type="EMBL" id="CP117411">
    <property type="protein sequence ID" value="WCT72869.1"/>
    <property type="molecule type" value="Genomic_DNA"/>
</dbReference>
<dbReference type="PRINTS" id="PR00455">
    <property type="entry name" value="HTHTETR"/>
</dbReference>
<sequence length="218" mass="24800">MTKTLGTPPISPAQTRSADRTRKQILEIATEEFADKGYSGARIDEIAERTNTSKRMIYYYFESKEGLYRSVLAQAYARIRRTEAVAELESMPPAEAMARLTEITFDYHSEHPEFVRLVMNENIQRGAMIGSIDSTQTRSDSVVGMIGELIRRGEADGVFREGLDPLQLHMTMSALSFYNVSNRYTFEKVFSYHMGSPEAVATRRAIVVETVLRYCRKD</sequence>
<keyword evidence="1 2" id="KW-0238">DNA-binding</keyword>
<proteinExistence type="predicted"/>
<dbReference type="SUPFAM" id="SSF46689">
    <property type="entry name" value="Homeodomain-like"/>
    <property type="match status" value="1"/>
</dbReference>
<dbReference type="InterPro" id="IPR001647">
    <property type="entry name" value="HTH_TetR"/>
</dbReference>
<dbReference type="Proteomes" id="UP001220395">
    <property type="component" value="Chromosome"/>
</dbReference>
<dbReference type="RefSeq" id="WP_273686842.1">
    <property type="nucleotide sequence ID" value="NZ_CP117411.1"/>
</dbReference>
<dbReference type="InterPro" id="IPR009057">
    <property type="entry name" value="Homeodomain-like_sf"/>
</dbReference>
<dbReference type="PANTHER" id="PTHR30328:SF54">
    <property type="entry name" value="HTH-TYPE TRANSCRIPTIONAL REPRESSOR SCO4008"/>
    <property type="match status" value="1"/>
</dbReference>
<dbReference type="InterPro" id="IPR050109">
    <property type="entry name" value="HTH-type_TetR-like_transc_reg"/>
</dbReference>
<dbReference type="Pfam" id="PF00440">
    <property type="entry name" value="TetR_N"/>
    <property type="match status" value="1"/>
</dbReference>
<reference evidence="5 6" key="1">
    <citation type="submission" date="2023-02" db="EMBL/GenBank/DDBJ databases">
        <title>Genome sequence of Sphingomonas naphthae.</title>
        <authorList>
            <person name="Kim S."/>
            <person name="Heo J."/>
            <person name="Kwon S.-W."/>
        </authorList>
    </citation>
    <scope>NUCLEOTIDE SEQUENCE [LARGE SCALE GENOMIC DNA]</scope>
    <source>
        <strain evidence="5 6">KACC 18716</strain>
    </source>
</reference>
<dbReference type="InterPro" id="IPR036271">
    <property type="entry name" value="Tet_transcr_reg_TetR-rel_C_sf"/>
</dbReference>
<evidence type="ECO:0000313" key="5">
    <source>
        <dbReference type="EMBL" id="WCT72869.1"/>
    </source>
</evidence>
<dbReference type="PROSITE" id="PS50977">
    <property type="entry name" value="HTH_TETR_2"/>
    <property type="match status" value="1"/>
</dbReference>
<evidence type="ECO:0000256" key="1">
    <source>
        <dbReference type="ARBA" id="ARBA00023125"/>
    </source>
</evidence>
<evidence type="ECO:0000313" key="6">
    <source>
        <dbReference type="Proteomes" id="UP001220395"/>
    </source>
</evidence>
<protein>
    <submittedName>
        <fullName evidence="5">TetR/AcrR family transcriptional regulator</fullName>
    </submittedName>
</protein>
<accession>A0ABY7TKU3</accession>